<dbReference type="EC" id="3.2.1.-" evidence="4"/>
<feature type="domain" description="Transglycosylase SLT" evidence="3">
    <location>
        <begin position="100"/>
        <end position="200"/>
    </location>
</feature>
<organism evidence="4">
    <name type="scientific">uncultured Gemmatimonadota bacterium</name>
    <dbReference type="NCBI Taxonomy" id="203437"/>
    <lineage>
        <taxon>Bacteria</taxon>
        <taxon>Pseudomonadati</taxon>
        <taxon>Gemmatimonadota</taxon>
        <taxon>environmental samples</taxon>
    </lineage>
</organism>
<keyword evidence="4" id="KW-0326">Glycosidase</keyword>
<gene>
    <name evidence="4" type="ORF">AVDCRST_MAG68-104</name>
</gene>
<proteinExistence type="inferred from homology"/>
<dbReference type="AlphaFoldDB" id="A0A6J4K735"/>
<dbReference type="EMBL" id="CADCTW010000009">
    <property type="protein sequence ID" value="CAA9297293.1"/>
    <property type="molecule type" value="Genomic_DNA"/>
</dbReference>
<dbReference type="PANTHER" id="PTHR37423">
    <property type="entry name" value="SOLUBLE LYTIC MUREIN TRANSGLYCOSYLASE-RELATED"/>
    <property type="match status" value="1"/>
</dbReference>
<evidence type="ECO:0000313" key="4">
    <source>
        <dbReference type="EMBL" id="CAA9297293.1"/>
    </source>
</evidence>
<dbReference type="Pfam" id="PF01464">
    <property type="entry name" value="SLT"/>
    <property type="match status" value="1"/>
</dbReference>
<dbReference type="InterPro" id="IPR023346">
    <property type="entry name" value="Lysozyme-like_dom_sf"/>
</dbReference>
<reference evidence="4" key="1">
    <citation type="submission" date="2020-02" db="EMBL/GenBank/DDBJ databases">
        <authorList>
            <person name="Meier V. D."/>
        </authorList>
    </citation>
    <scope>NUCLEOTIDE SEQUENCE</scope>
    <source>
        <strain evidence="4">AVDCRST_MAG68</strain>
    </source>
</reference>
<feature type="region of interest" description="Disordered" evidence="2">
    <location>
        <begin position="1"/>
        <end position="29"/>
    </location>
</feature>
<sequence>MPPRSTAKKPSIKKPAARKPSRRAPAKRARGRRFPWSWVLVALVVFVAANPTARRITWEAVLAARAALESARAAQARERQADDYARRYGIDRSMAAAVLRAADAEGVRTELAFRLVRVESAFRPRAVSPVGALGLTQLMPATAAELQPGVTREELFDRDTNLRLGFRYFRRLLRAYDGDVEAALHAYNRGPGTVNRIRRAGGDPANGYAKAVLGRTGASPVGPPPPVRVDTTPASPPLPTIDGIAPTPMPVGH</sequence>
<name>A0A6J4K735_9BACT</name>
<evidence type="ECO:0000256" key="2">
    <source>
        <dbReference type="SAM" id="MobiDB-lite"/>
    </source>
</evidence>
<feature type="region of interest" description="Disordered" evidence="2">
    <location>
        <begin position="214"/>
        <end position="253"/>
    </location>
</feature>
<accession>A0A6J4K735</accession>
<dbReference type="PANTHER" id="PTHR37423:SF2">
    <property type="entry name" value="MEMBRANE-BOUND LYTIC MUREIN TRANSGLYCOSYLASE C"/>
    <property type="match status" value="1"/>
</dbReference>
<dbReference type="InterPro" id="IPR008258">
    <property type="entry name" value="Transglycosylase_SLT_dom_1"/>
</dbReference>
<dbReference type="Gene3D" id="1.10.530.10">
    <property type="match status" value="1"/>
</dbReference>
<evidence type="ECO:0000259" key="3">
    <source>
        <dbReference type="Pfam" id="PF01464"/>
    </source>
</evidence>
<evidence type="ECO:0000256" key="1">
    <source>
        <dbReference type="ARBA" id="ARBA00007734"/>
    </source>
</evidence>
<protein>
    <submittedName>
        <fullName evidence="4">GH23</fullName>
        <ecNumber evidence="4">3.2.1.-</ecNumber>
    </submittedName>
</protein>
<dbReference type="GO" id="GO:0016798">
    <property type="term" value="F:hydrolase activity, acting on glycosyl bonds"/>
    <property type="evidence" value="ECO:0007669"/>
    <property type="project" value="UniProtKB-KW"/>
</dbReference>
<dbReference type="SUPFAM" id="SSF53955">
    <property type="entry name" value="Lysozyme-like"/>
    <property type="match status" value="1"/>
</dbReference>
<keyword evidence="4" id="KW-0378">Hydrolase</keyword>
<comment type="similarity">
    <text evidence="1">Belongs to the transglycosylase Slt family.</text>
</comment>